<organism evidence="1 2">
    <name type="scientific">Vespula maculifrons</name>
    <name type="common">Eastern yellow jacket</name>
    <name type="synonym">Wasp</name>
    <dbReference type="NCBI Taxonomy" id="7453"/>
    <lineage>
        <taxon>Eukaryota</taxon>
        <taxon>Metazoa</taxon>
        <taxon>Ecdysozoa</taxon>
        <taxon>Arthropoda</taxon>
        <taxon>Hexapoda</taxon>
        <taxon>Insecta</taxon>
        <taxon>Pterygota</taxon>
        <taxon>Neoptera</taxon>
        <taxon>Endopterygota</taxon>
        <taxon>Hymenoptera</taxon>
        <taxon>Apocrita</taxon>
        <taxon>Aculeata</taxon>
        <taxon>Vespoidea</taxon>
        <taxon>Vespidae</taxon>
        <taxon>Vespinae</taxon>
        <taxon>Vespula</taxon>
    </lineage>
</organism>
<reference evidence="1 2" key="1">
    <citation type="journal article" date="2024" name="Ann. Entomol. Soc. Am.">
        <title>Genomic analyses of the southern and eastern yellowjacket wasps (Hymenoptera: Vespidae) reveal evolutionary signatures of social life.</title>
        <authorList>
            <person name="Catto M.A."/>
            <person name="Caine P.B."/>
            <person name="Orr S.E."/>
            <person name="Hunt B.G."/>
            <person name="Goodisman M.A.D."/>
        </authorList>
    </citation>
    <scope>NUCLEOTIDE SEQUENCE [LARGE SCALE GENOMIC DNA]</scope>
    <source>
        <strain evidence="1">232</strain>
        <tissue evidence="1">Head and thorax</tissue>
    </source>
</reference>
<gene>
    <name evidence="1" type="ORF">V1477_007301</name>
</gene>
<proteinExistence type="predicted"/>
<evidence type="ECO:0000313" key="1">
    <source>
        <dbReference type="EMBL" id="KAL2744759.1"/>
    </source>
</evidence>
<evidence type="ECO:0000313" key="2">
    <source>
        <dbReference type="Proteomes" id="UP001607303"/>
    </source>
</evidence>
<dbReference type="EMBL" id="JAYRBN010000050">
    <property type="protein sequence ID" value="KAL2744759.1"/>
    <property type="molecule type" value="Genomic_DNA"/>
</dbReference>
<keyword evidence="2" id="KW-1185">Reference proteome</keyword>
<protein>
    <recommendedName>
        <fullName evidence="3">NADH dehydrogenase subunit 1</fullName>
    </recommendedName>
</protein>
<sequence>MYFLRGLIKLIKVLYLSVPGFLLLMW</sequence>
<dbReference type="AlphaFoldDB" id="A0ABD2CI42"/>
<dbReference type="Proteomes" id="UP001607303">
    <property type="component" value="Unassembled WGS sequence"/>
</dbReference>
<comment type="caution">
    <text evidence="1">The sequence shown here is derived from an EMBL/GenBank/DDBJ whole genome shotgun (WGS) entry which is preliminary data.</text>
</comment>
<evidence type="ECO:0008006" key="3">
    <source>
        <dbReference type="Google" id="ProtNLM"/>
    </source>
</evidence>
<accession>A0ABD2CI42</accession>
<name>A0ABD2CI42_VESMC</name>